<dbReference type="PANTHER" id="PTHR47775:SF1">
    <property type="entry name" value="BUD SITE SELECTION PROTEIN 14"/>
    <property type="match status" value="1"/>
</dbReference>
<gene>
    <name evidence="5" type="ORF">DAKH74_046270</name>
</gene>
<feature type="region of interest" description="Disordered" evidence="3">
    <location>
        <begin position="31"/>
        <end position="79"/>
    </location>
</feature>
<feature type="compositionally biased region" description="Acidic residues" evidence="3">
    <location>
        <begin position="139"/>
        <end position="163"/>
    </location>
</feature>
<dbReference type="AlphaFoldDB" id="A0AAV5S3K7"/>
<name>A0AAV5S3K7_MAUHU</name>
<dbReference type="PANTHER" id="PTHR47775">
    <property type="entry name" value="BUD SITE SELECTION PROTEIN 14"/>
    <property type="match status" value="1"/>
</dbReference>
<feature type="region of interest" description="Disordered" evidence="3">
    <location>
        <begin position="336"/>
        <end position="419"/>
    </location>
</feature>
<keyword evidence="1 2" id="KW-0728">SH3 domain</keyword>
<dbReference type="SUPFAM" id="SSF50044">
    <property type="entry name" value="SH3-domain"/>
    <property type="match status" value="1"/>
</dbReference>
<feature type="region of interest" description="Disordered" evidence="3">
    <location>
        <begin position="137"/>
        <end position="172"/>
    </location>
</feature>
<evidence type="ECO:0000259" key="4">
    <source>
        <dbReference type="PROSITE" id="PS50002"/>
    </source>
</evidence>
<evidence type="ECO:0000256" key="1">
    <source>
        <dbReference type="ARBA" id="ARBA00022443"/>
    </source>
</evidence>
<dbReference type="GO" id="GO:0008104">
    <property type="term" value="P:intracellular protein localization"/>
    <property type="evidence" value="ECO:0007669"/>
    <property type="project" value="TreeGrafter"/>
</dbReference>
<dbReference type="InterPro" id="IPR036028">
    <property type="entry name" value="SH3-like_dom_sf"/>
</dbReference>
<reference evidence="5 6" key="1">
    <citation type="journal article" date="2023" name="Elife">
        <title>Identification of key yeast species and microbe-microbe interactions impacting larval growth of Drosophila in the wild.</title>
        <authorList>
            <person name="Mure A."/>
            <person name="Sugiura Y."/>
            <person name="Maeda R."/>
            <person name="Honda K."/>
            <person name="Sakurai N."/>
            <person name="Takahashi Y."/>
            <person name="Watada M."/>
            <person name="Katoh T."/>
            <person name="Gotoh A."/>
            <person name="Gotoh Y."/>
            <person name="Taniguchi I."/>
            <person name="Nakamura K."/>
            <person name="Hayashi T."/>
            <person name="Katayama T."/>
            <person name="Uemura T."/>
            <person name="Hattori Y."/>
        </authorList>
    </citation>
    <scope>NUCLEOTIDE SEQUENCE [LARGE SCALE GENOMIC DNA]</scope>
    <source>
        <strain evidence="5 6">KH-74</strain>
    </source>
</reference>
<dbReference type="GO" id="GO:0030950">
    <property type="term" value="P:establishment or maintenance of actin cytoskeleton polarity"/>
    <property type="evidence" value="ECO:0007669"/>
    <property type="project" value="TreeGrafter"/>
</dbReference>
<dbReference type="SMART" id="SM00326">
    <property type="entry name" value="SH3"/>
    <property type="match status" value="1"/>
</dbReference>
<dbReference type="InterPro" id="IPR053039">
    <property type="entry name" value="Polarity_Bud-Selection_Reg"/>
</dbReference>
<dbReference type="Proteomes" id="UP001377567">
    <property type="component" value="Unassembled WGS sequence"/>
</dbReference>
<feature type="compositionally biased region" description="Polar residues" evidence="3">
    <location>
        <begin position="379"/>
        <end position="401"/>
    </location>
</feature>
<feature type="region of interest" description="Disordered" evidence="3">
    <location>
        <begin position="91"/>
        <end position="116"/>
    </location>
</feature>
<dbReference type="GO" id="GO:0015630">
    <property type="term" value="C:microtubule cytoskeleton"/>
    <property type="evidence" value="ECO:0007669"/>
    <property type="project" value="TreeGrafter"/>
</dbReference>
<organism evidence="5 6">
    <name type="scientific">Maudiozyma humilis</name>
    <name type="common">Sour dough yeast</name>
    <name type="synonym">Kazachstania humilis</name>
    <dbReference type="NCBI Taxonomy" id="51915"/>
    <lineage>
        <taxon>Eukaryota</taxon>
        <taxon>Fungi</taxon>
        <taxon>Dikarya</taxon>
        <taxon>Ascomycota</taxon>
        <taxon>Saccharomycotina</taxon>
        <taxon>Saccharomycetes</taxon>
        <taxon>Saccharomycetales</taxon>
        <taxon>Saccharomycetaceae</taxon>
        <taxon>Maudiozyma</taxon>
    </lineage>
</organism>
<dbReference type="Gene3D" id="2.30.30.40">
    <property type="entry name" value="SH3 Domains"/>
    <property type="match status" value="1"/>
</dbReference>
<feature type="compositionally biased region" description="Low complexity" evidence="3">
    <location>
        <begin position="55"/>
        <end position="69"/>
    </location>
</feature>
<feature type="domain" description="SH3" evidence="4">
    <location>
        <begin position="172"/>
        <end position="233"/>
    </location>
</feature>
<feature type="compositionally biased region" description="Polar residues" evidence="3">
    <location>
        <begin position="339"/>
        <end position="355"/>
    </location>
</feature>
<comment type="caution">
    <text evidence="5">The sequence shown here is derived from an EMBL/GenBank/DDBJ whole genome shotgun (WGS) entry which is preliminary data.</text>
</comment>
<dbReference type="Pfam" id="PF00018">
    <property type="entry name" value="SH3_1"/>
    <property type="match status" value="1"/>
</dbReference>
<evidence type="ECO:0000313" key="5">
    <source>
        <dbReference type="EMBL" id="GMM58011.1"/>
    </source>
</evidence>
<dbReference type="InterPro" id="IPR001452">
    <property type="entry name" value="SH3_domain"/>
</dbReference>
<keyword evidence="6" id="KW-1185">Reference proteome</keyword>
<accession>A0AAV5S3K7</accession>
<evidence type="ECO:0000256" key="3">
    <source>
        <dbReference type="SAM" id="MobiDB-lite"/>
    </source>
</evidence>
<dbReference type="PROSITE" id="PS50002">
    <property type="entry name" value="SH3"/>
    <property type="match status" value="1"/>
</dbReference>
<evidence type="ECO:0000313" key="6">
    <source>
        <dbReference type="Proteomes" id="UP001377567"/>
    </source>
</evidence>
<dbReference type="GO" id="GO:0051286">
    <property type="term" value="C:cell tip"/>
    <property type="evidence" value="ECO:0007669"/>
    <property type="project" value="TreeGrafter"/>
</dbReference>
<sequence>MNSATTTHIAALSPAGQAVLEDPRLVEDFSDVLARRPAPHDEQSVSGSVVVTRDTPSAPTEAAAAASAPDMDYSDSEFEDNLEQRLRELDTGADNDAVSTGSAGSGSIHHRPSSDQLRMGHAALEFSDDDDEHALFASDEPEEDEEEEDEDDDDDDDYGEEEFLPLQPPQELDPDKLYALYAFNGPDTSHCQLEQDEACVLLNDQDAYWWLVKRCRDSKIGFAPAEILETFPERLARLNCWKNEDLSASKVGEAEEVEADTPPLAQYKKNGPKSVSFNDIVTYADRFVAPESESDADHEHSPHDEYGNEALRYNDEASDTVSDVSFSTGYTQPLVYNKTRASPDNSPTDDITNDIQGLLQPSAPFSQARAGPAGRNAGSDLSVSTIGEFSPSTASEQTQDSPVAKEEENAHPHGSGLPASHAIQDISTLVHGSSDTSLSLSLSLGEESDASEVGEHTLVPKDTQHPAIASIYSPFFAQIDTLLGSLDAMLGES</sequence>
<protein>
    <submittedName>
        <fullName evidence="5">Protein phosphatase regulator</fullName>
    </submittedName>
</protein>
<proteinExistence type="predicted"/>
<evidence type="ECO:0000256" key="2">
    <source>
        <dbReference type="PROSITE-ProRule" id="PRU00192"/>
    </source>
</evidence>
<dbReference type="EMBL" id="BTGD01000018">
    <property type="protein sequence ID" value="GMM58011.1"/>
    <property type="molecule type" value="Genomic_DNA"/>
</dbReference>